<dbReference type="SUPFAM" id="SSF52317">
    <property type="entry name" value="Class I glutamine amidotransferase-like"/>
    <property type="match status" value="1"/>
</dbReference>
<dbReference type="Gene3D" id="3.40.50.12140">
    <property type="entry name" value="Domain of unknown function DUF4159"/>
    <property type="match status" value="2"/>
</dbReference>
<dbReference type="Proteomes" id="UP000319976">
    <property type="component" value="Chromosome"/>
</dbReference>
<dbReference type="InterPro" id="IPR008930">
    <property type="entry name" value="Terpenoid_cyclase/PrenylTrfase"/>
</dbReference>
<dbReference type="EMBL" id="CP036316">
    <property type="protein sequence ID" value="QDT64551.1"/>
    <property type="molecule type" value="Genomic_DNA"/>
</dbReference>
<reference evidence="2 3" key="1">
    <citation type="submission" date="2019-02" db="EMBL/GenBank/DDBJ databases">
        <title>Deep-cultivation of Planctomycetes and their phenomic and genomic characterization uncovers novel biology.</title>
        <authorList>
            <person name="Wiegand S."/>
            <person name="Jogler M."/>
            <person name="Boedeker C."/>
            <person name="Pinto D."/>
            <person name="Vollmers J."/>
            <person name="Rivas-Marin E."/>
            <person name="Kohn T."/>
            <person name="Peeters S.H."/>
            <person name="Heuer A."/>
            <person name="Rast P."/>
            <person name="Oberbeckmann S."/>
            <person name="Bunk B."/>
            <person name="Jeske O."/>
            <person name="Meyerdierks A."/>
            <person name="Storesund J.E."/>
            <person name="Kallscheuer N."/>
            <person name="Luecker S."/>
            <person name="Lage O.M."/>
            <person name="Pohl T."/>
            <person name="Merkel B.J."/>
            <person name="Hornburger P."/>
            <person name="Mueller R.-W."/>
            <person name="Bruemmer F."/>
            <person name="Labrenz M."/>
            <person name="Spormann A.M."/>
            <person name="Op den Camp H."/>
            <person name="Overmann J."/>
            <person name="Amann R."/>
            <person name="Jetten M.S.M."/>
            <person name="Mascher T."/>
            <person name="Medema M.H."/>
            <person name="Devos D.P."/>
            <person name="Kaster A.-K."/>
            <person name="Ovreas L."/>
            <person name="Rohde M."/>
            <person name="Galperin M.Y."/>
            <person name="Jogler C."/>
        </authorList>
    </citation>
    <scope>NUCLEOTIDE SEQUENCE [LARGE SCALE GENOMIC DNA]</scope>
    <source>
        <strain evidence="2 3">V22</strain>
    </source>
</reference>
<sequence length="815" mass="90551">MFPIIHSPLVEFMSRAIVSIFKTVGCFCLAVLVVWGNSSASAQQLSSQRVLRSIDAGTKYLISKQSDDGSWSAGDQGRFRIGVTSLCMLALLNSGKSLDDAAVRKGLKYLRSVREPEPGMTYEAALMIMALAAAKDGQRDKSRILTIAQKLENAQVREGANRGSWSYSVNQSILDLGGDRSNGQYAVLGLREAAYAGVEVSEPTWERIRDHWVTCQSADGGWNYTGQNNARSTGSMTVAGIATLSLVQTMLREDRTDANGLPICCGTIKRDEEVEKALERGKNWLAKNFSVKHNPGAPIWLLYYLYGLERAGRLSGERFYGNHDWYREGADFLVNGQSQRFGSWQGVGNIESDPIIATSFSLLFLSKGLAPVLVNKLQYSNDSKIWNRNRNDVRNLTEFVSGLEQWPRLVTWQVIDIEKVPASNGVADLLQAPVLYISGEEAPQFDDQQIKLLREYVDEGGFIFTVGNCNGNTFGNGMNEIVRRMYPEEKMELFRLDPSHPIYRSEYALDPSVVELYGVDVGCRTAIVHSPDDLSCLWDRWLPYDPPSRKPQMTIMITQKMRIGINVLAYATGREPPAKLDPMLPQGPTSRDELIERGLLQVAKIRHAGNWNAAPRALSNLLAALNRKVGLAASTKTNSLVLTDPDLFQFPLLYMHGRSGFRVGEAEVEQLRTYLDRGGVLFADACCGAKEFDRSFRDLIEQVYPEKSLTNVPADHELFSQEIGFDLSKVKRRTLAAGDPNSPIESNVIEGPPLLEAIDVDGRLTVIYSKYDISCALERQSSAACAGYLPEDATKIALNIVQYSQLQDLTDIKFE</sequence>
<evidence type="ECO:0000313" key="2">
    <source>
        <dbReference type="EMBL" id="QDT64551.1"/>
    </source>
</evidence>
<proteinExistence type="predicted"/>
<dbReference type="Gene3D" id="1.50.10.20">
    <property type="match status" value="2"/>
</dbReference>
<name>A0A517T856_9PLAN</name>
<dbReference type="AlphaFoldDB" id="A0A517T856"/>
<evidence type="ECO:0000313" key="3">
    <source>
        <dbReference type="Proteomes" id="UP000319976"/>
    </source>
</evidence>
<dbReference type="CDD" id="cd00688">
    <property type="entry name" value="ISOPREN_C2_like"/>
    <property type="match status" value="1"/>
</dbReference>
<gene>
    <name evidence="2" type="ORF">V22_17860</name>
</gene>
<protein>
    <recommendedName>
        <fullName evidence="1">DUF4159 domain-containing protein</fullName>
    </recommendedName>
</protein>
<organism evidence="2 3">
    <name type="scientific">Calycomorphotria hydatis</name>
    <dbReference type="NCBI Taxonomy" id="2528027"/>
    <lineage>
        <taxon>Bacteria</taxon>
        <taxon>Pseudomonadati</taxon>
        <taxon>Planctomycetota</taxon>
        <taxon>Planctomycetia</taxon>
        <taxon>Planctomycetales</taxon>
        <taxon>Planctomycetaceae</taxon>
        <taxon>Calycomorphotria</taxon>
    </lineage>
</organism>
<dbReference type="InterPro" id="IPR029062">
    <property type="entry name" value="Class_I_gatase-like"/>
</dbReference>
<dbReference type="Pfam" id="PF13709">
    <property type="entry name" value="DUF4159"/>
    <property type="match status" value="2"/>
</dbReference>
<dbReference type="OrthoDB" id="220961at2"/>
<accession>A0A517T856</accession>
<feature type="domain" description="DUF4159" evidence="1">
    <location>
        <begin position="376"/>
        <end position="571"/>
    </location>
</feature>
<evidence type="ECO:0000259" key="1">
    <source>
        <dbReference type="Pfam" id="PF13709"/>
    </source>
</evidence>
<feature type="domain" description="DUF4159" evidence="1">
    <location>
        <begin position="602"/>
        <end position="804"/>
    </location>
</feature>
<keyword evidence="3" id="KW-1185">Reference proteome</keyword>
<dbReference type="KEGG" id="chya:V22_17860"/>
<dbReference type="SUPFAM" id="SSF48239">
    <property type="entry name" value="Terpenoid cyclases/Protein prenyltransferases"/>
    <property type="match status" value="1"/>
</dbReference>
<dbReference type="InterPro" id="IPR025297">
    <property type="entry name" value="DUF4159"/>
</dbReference>